<proteinExistence type="predicted"/>
<organism evidence="3 4">
    <name type="scientific">Microlunatus parietis</name>
    <dbReference type="NCBI Taxonomy" id="682979"/>
    <lineage>
        <taxon>Bacteria</taxon>
        <taxon>Bacillati</taxon>
        <taxon>Actinomycetota</taxon>
        <taxon>Actinomycetes</taxon>
        <taxon>Propionibacteriales</taxon>
        <taxon>Propionibacteriaceae</taxon>
        <taxon>Microlunatus</taxon>
    </lineage>
</organism>
<evidence type="ECO:0000313" key="3">
    <source>
        <dbReference type="EMBL" id="NYE74298.1"/>
    </source>
</evidence>
<dbReference type="AlphaFoldDB" id="A0A7Y9ICC0"/>
<gene>
    <name evidence="1" type="ORF">BKA15_000585</name>
    <name evidence="2" type="ORF">BKA15_004293</name>
    <name evidence="3" type="ORF">BKA15_005627</name>
</gene>
<comment type="caution">
    <text evidence="3">The sequence shown here is derived from an EMBL/GenBank/DDBJ whole genome shotgun (WGS) entry which is preliminary data.</text>
</comment>
<sequence length="26" mass="2787">MVLPVGWFRQCGSRGWGSCSRGSGSE</sequence>
<protein>
    <submittedName>
        <fullName evidence="3">Uncharacterized protein</fullName>
    </submittedName>
</protein>
<accession>A0A7Y9ICC0</accession>
<reference evidence="3 4" key="1">
    <citation type="submission" date="2020-07" db="EMBL/GenBank/DDBJ databases">
        <title>Sequencing the genomes of 1000 actinobacteria strains.</title>
        <authorList>
            <person name="Klenk H.-P."/>
        </authorList>
    </citation>
    <scope>NUCLEOTIDE SEQUENCE [LARGE SCALE GENOMIC DNA]</scope>
    <source>
        <strain evidence="3 4">DSM 22083</strain>
    </source>
</reference>
<evidence type="ECO:0000313" key="4">
    <source>
        <dbReference type="Proteomes" id="UP000569914"/>
    </source>
</evidence>
<dbReference type="Proteomes" id="UP000569914">
    <property type="component" value="Unassembled WGS sequence"/>
</dbReference>
<evidence type="ECO:0000313" key="1">
    <source>
        <dbReference type="EMBL" id="NYE69256.1"/>
    </source>
</evidence>
<evidence type="ECO:0000313" key="2">
    <source>
        <dbReference type="EMBL" id="NYE72964.1"/>
    </source>
</evidence>
<dbReference type="EMBL" id="JACCBU010000001">
    <property type="protein sequence ID" value="NYE72964.1"/>
    <property type="molecule type" value="Genomic_DNA"/>
</dbReference>
<keyword evidence="4" id="KW-1185">Reference proteome</keyword>
<dbReference type="EMBL" id="JACCBU010000001">
    <property type="protein sequence ID" value="NYE69256.1"/>
    <property type="molecule type" value="Genomic_DNA"/>
</dbReference>
<name>A0A7Y9ICC0_9ACTN</name>
<dbReference type="EMBL" id="JACCBU010000001">
    <property type="protein sequence ID" value="NYE74298.1"/>
    <property type="molecule type" value="Genomic_DNA"/>
</dbReference>